<gene>
    <name evidence="3" type="ORF">FEQUK3_LOCUS5375</name>
</gene>
<protein>
    <recommendedName>
        <fullName evidence="5">Fungal N-terminal domain-containing protein</fullName>
    </recommendedName>
</protein>
<dbReference type="Proteomes" id="UP000693738">
    <property type="component" value="Unassembled WGS sequence"/>
</dbReference>
<dbReference type="EMBL" id="CAJSTJ010000129">
    <property type="protein sequence ID" value="CAG7559667.1"/>
    <property type="molecule type" value="Genomic_DNA"/>
</dbReference>
<reference evidence="3" key="1">
    <citation type="submission" date="2021-05" db="EMBL/GenBank/DDBJ databases">
        <authorList>
            <person name="Khan N."/>
        </authorList>
    </citation>
    <scope>NUCLEOTIDE SEQUENCE</scope>
</reference>
<evidence type="ECO:0000313" key="4">
    <source>
        <dbReference type="Proteomes" id="UP000693738"/>
    </source>
</evidence>
<evidence type="ECO:0000256" key="2">
    <source>
        <dbReference type="SAM" id="MobiDB-lite"/>
    </source>
</evidence>
<dbReference type="AlphaFoldDB" id="A0A8J2ITP5"/>
<name>A0A8J2ITP5_FUSEQ</name>
<accession>A0A8J2ITP5</accession>
<evidence type="ECO:0008006" key="5">
    <source>
        <dbReference type="Google" id="ProtNLM"/>
    </source>
</evidence>
<organism evidence="3 4">
    <name type="scientific">Fusarium equiseti</name>
    <name type="common">Fusarium scirpi</name>
    <dbReference type="NCBI Taxonomy" id="61235"/>
    <lineage>
        <taxon>Eukaryota</taxon>
        <taxon>Fungi</taxon>
        <taxon>Dikarya</taxon>
        <taxon>Ascomycota</taxon>
        <taxon>Pezizomycotina</taxon>
        <taxon>Sordariomycetes</taxon>
        <taxon>Hypocreomycetidae</taxon>
        <taxon>Hypocreales</taxon>
        <taxon>Nectriaceae</taxon>
        <taxon>Fusarium</taxon>
        <taxon>Fusarium incarnatum-equiseti species complex</taxon>
    </lineage>
</organism>
<feature type="region of interest" description="Disordered" evidence="2">
    <location>
        <begin position="182"/>
        <end position="228"/>
    </location>
</feature>
<feature type="coiled-coil region" evidence="1">
    <location>
        <begin position="24"/>
        <end position="58"/>
    </location>
</feature>
<keyword evidence="1" id="KW-0175">Coiled coil</keyword>
<comment type="caution">
    <text evidence="3">The sequence shown here is derived from an EMBL/GenBank/DDBJ whole genome shotgun (WGS) entry which is preliminary data.</text>
</comment>
<proteinExistence type="predicted"/>
<evidence type="ECO:0000256" key="1">
    <source>
        <dbReference type="SAM" id="Coils"/>
    </source>
</evidence>
<sequence>MDGLSIATACFAFIEIADKAFRTISDFVKDCRDARNDLESVNQELATLKRTLSLLKDLVAEGGESDLTSNTKRDIREIIRNSLAVTETLKDELRGQEGKLLAVNWATKGKKKVATYKVILETNRRAISLAVETITLATAKNIKRDTTEILDDTTHMKGDLSEIMSRIQILEALITGQEADDPHSFMLRRPTSPGPPQTATPPWSSLYSASDDASDAEGSDPEHMEDTLDEVSELTAGTKKPETIPPGSETFQSTLPVRILSASSGKAEALVAQPESPNEASTPRMISELINSESIDEKVETGAQTESSRTQPLAFQLRQSQFLPWRLQISEDAYPTGLSFGGEKLLWKQPGSNADDIYDIQSKCTSEAMNLKRVDKLRHTIYKKEMRVLSTDASLLLFKTSKSCWKVYDRLTEKTIKQEFPNSVSTWSQQILPISKDCSLVLIGHYRKGYTINRIRRTLSTTGKKGLVWNYEVLPSSREPAPHHVRISRDGQNIIGVLGDTRQLRICIWKPTSDWFTEEAVASFQDITKPVIVNLQQEDLKHQERVIGLTSTKSTISVVKGINSTRIKHHAGLRNIGFRVTTFNLNSGDITSSHCLSASDIHGDDSKESFFTDAKMSSDGEYLRTRIAKIPNFGKRRTAWTGMETLIIRIEGLEMVHRFREVWNADFTQPLTVSVFAPNFDVLARLSWKQKREDQAPRVWLEVYEPRKVLEDEGMASEPS</sequence>
<evidence type="ECO:0000313" key="3">
    <source>
        <dbReference type="EMBL" id="CAG7559667.1"/>
    </source>
</evidence>